<gene>
    <name evidence="3" type="ORF">AVDCRST_MAG65-1825</name>
</gene>
<feature type="chain" id="PRO_5027117131" description="Ice-binding protein C-terminal domain-containing protein" evidence="1">
    <location>
        <begin position="23"/>
        <end position="241"/>
    </location>
</feature>
<sequence length="241" mass="25095">MRVRRMVGLALATAVITGTAGAQELIVNGGFETGDFTGWTRQVWPGSNGDIRVVVAGNGFLSGLPQIGPRTGARYALTDQTGPGAYSLRQAFTLDAAPASATLRFALSVTSYGTPTAPGTTFDPFGPTMRQFARVDLFSGLLADGFSSAAPLQTFYAGPGAAVEGPQPWQLFSFDLTSLLAAPGAYTLRFTEVDNQGFFNLGIDDVSLVATPTQVIPEPTTLALVGGALAVLGVAFRRRAA</sequence>
<feature type="signal peptide" evidence="1">
    <location>
        <begin position="1"/>
        <end position="22"/>
    </location>
</feature>
<proteinExistence type="predicted"/>
<accession>A0A6J4SBL9</accession>
<organism evidence="3">
    <name type="scientific">uncultured Solirubrobacteraceae bacterium</name>
    <dbReference type="NCBI Taxonomy" id="1162706"/>
    <lineage>
        <taxon>Bacteria</taxon>
        <taxon>Bacillati</taxon>
        <taxon>Actinomycetota</taxon>
        <taxon>Thermoleophilia</taxon>
        <taxon>Solirubrobacterales</taxon>
        <taxon>Solirubrobacteraceae</taxon>
        <taxon>environmental samples</taxon>
    </lineage>
</organism>
<dbReference type="EMBL" id="CADCVL010000334">
    <property type="protein sequence ID" value="CAA9487586.1"/>
    <property type="molecule type" value="Genomic_DNA"/>
</dbReference>
<protein>
    <recommendedName>
        <fullName evidence="2">Ice-binding protein C-terminal domain-containing protein</fullName>
    </recommendedName>
</protein>
<name>A0A6J4SBL9_9ACTN</name>
<dbReference type="Gene3D" id="2.60.120.260">
    <property type="entry name" value="Galactose-binding domain-like"/>
    <property type="match status" value="1"/>
</dbReference>
<feature type="domain" description="Ice-binding protein C-terminal" evidence="2">
    <location>
        <begin position="216"/>
        <end position="239"/>
    </location>
</feature>
<reference evidence="3" key="1">
    <citation type="submission" date="2020-02" db="EMBL/GenBank/DDBJ databases">
        <authorList>
            <person name="Meier V. D."/>
        </authorList>
    </citation>
    <scope>NUCLEOTIDE SEQUENCE</scope>
    <source>
        <strain evidence="3">AVDCRST_MAG65</strain>
    </source>
</reference>
<evidence type="ECO:0000259" key="2">
    <source>
        <dbReference type="Pfam" id="PF07589"/>
    </source>
</evidence>
<keyword evidence="1" id="KW-0732">Signal</keyword>
<dbReference type="InterPro" id="IPR013424">
    <property type="entry name" value="Ice-binding_C"/>
</dbReference>
<dbReference type="AlphaFoldDB" id="A0A6J4SBL9"/>
<evidence type="ECO:0000256" key="1">
    <source>
        <dbReference type="SAM" id="SignalP"/>
    </source>
</evidence>
<dbReference type="Pfam" id="PF07589">
    <property type="entry name" value="PEP-CTERM"/>
    <property type="match status" value="1"/>
</dbReference>
<dbReference type="NCBIfam" id="TIGR02595">
    <property type="entry name" value="PEP_CTERM"/>
    <property type="match status" value="1"/>
</dbReference>
<evidence type="ECO:0000313" key="3">
    <source>
        <dbReference type="EMBL" id="CAA9487586.1"/>
    </source>
</evidence>